<feature type="transmembrane region" description="Helical" evidence="8">
    <location>
        <begin position="203"/>
        <end position="222"/>
    </location>
</feature>
<sequence length="419" mass="45450">MSTIKTAVNTTDKPASKWTYKDFTWVLSLFGTAVGAGVLFLPIKAGAGGFWPLVVLALIATPMIWLAHKGLARFVLSAKKHDADITDTVEEHFGKTGANIITFAYFFAIYPIVLIYGVGITNTVDSFLVNQIGMDPLPRWLLSGVLIAAMTAGVVFGRDLMLKLTSMMVYPLVFILLALSLYLIPEWNTSMLEVAPDWSTMPIVVWMAIPIIVFSFNHSPIISQFAKDQRQQFGDQAVIKTDMITGGAAFMLTGFVMFFVFSVVLSLSPAELEIAKKENISVLSHIANINPSPILSYLGPIVAFAAIVSSYFGHFLGAHEGLVGLVKSRSSVSVKKIELISLLFIVITTWIVAIINPSILGMIETMGAPMIAAILFILPVVAMRIVPAMKPFSTSKLAQIFTLLCGLASITSVIYGAFA</sequence>
<keyword evidence="6 8" id="KW-1133">Transmembrane helix</keyword>
<feature type="transmembrane region" description="Helical" evidence="8">
    <location>
        <begin position="339"/>
        <end position="360"/>
    </location>
</feature>
<evidence type="ECO:0000256" key="3">
    <source>
        <dbReference type="ARBA" id="ARBA00022475"/>
    </source>
</evidence>
<protein>
    <submittedName>
        <fullName evidence="9">Serine transporter</fullName>
    </submittedName>
</protein>
<evidence type="ECO:0000313" key="10">
    <source>
        <dbReference type="Proteomes" id="UP000295055"/>
    </source>
</evidence>
<evidence type="ECO:0000256" key="5">
    <source>
        <dbReference type="ARBA" id="ARBA00022692"/>
    </source>
</evidence>
<name>A0A4R3NG18_9GAMM</name>
<feature type="transmembrane region" description="Helical" evidence="8">
    <location>
        <begin position="398"/>
        <end position="418"/>
    </location>
</feature>
<evidence type="ECO:0000256" key="4">
    <source>
        <dbReference type="ARBA" id="ARBA00022519"/>
    </source>
</evidence>
<feature type="transmembrane region" description="Helical" evidence="8">
    <location>
        <begin position="140"/>
        <end position="157"/>
    </location>
</feature>
<proteinExistence type="predicted"/>
<dbReference type="Proteomes" id="UP000295055">
    <property type="component" value="Unassembled WGS sequence"/>
</dbReference>
<feature type="transmembrane region" description="Helical" evidence="8">
    <location>
        <begin position="243"/>
        <end position="267"/>
    </location>
</feature>
<dbReference type="AlphaFoldDB" id="A0A4R3NG18"/>
<keyword evidence="5 8" id="KW-0812">Transmembrane</keyword>
<feature type="transmembrane region" description="Helical" evidence="8">
    <location>
        <begin position="366"/>
        <end position="386"/>
    </location>
</feature>
<dbReference type="Pfam" id="PF03222">
    <property type="entry name" value="Trp_Tyr_perm"/>
    <property type="match status" value="1"/>
</dbReference>
<evidence type="ECO:0000256" key="7">
    <source>
        <dbReference type="ARBA" id="ARBA00023136"/>
    </source>
</evidence>
<dbReference type="RefSeq" id="WP_132497104.1">
    <property type="nucleotide sequence ID" value="NZ_SMAS01000010.1"/>
</dbReference>
<dbReference type="GO" id="GO:0005886">
    <property type="term" value="C:plasma membrane"/>
    <property type="evidence" value="ECO:0007669"/>
    <property type="project" value="UniProtKB-SubCell"/>
</dbReference>
<reference evidence="9 10" key="1">
    <citation type="submission" date="2019-03" db="EMBL/GenBank/DDBJ databases">
        <title>Genomic analyses of the natural microbiome of Caenorhabditis elegans.</title>
        <authorList>
            <person name="Samuel B."/>
        </authorList>
    </citation>
    <scope>NUCLEOTIDE SEQUENCE [LARGE SCALE GENOMIC DNA]</scope>
    <source>
        <strain evidence="9 10">JUb102</strain>
    </source>
</reference>
<evidence type="ECO:0000313" key="9">
    <source>
        <dbReference type="EMBL" id="TCT30182.1"/>
    </source>
</evidence>
<gene>
    <name evidence="9" type="ORF">EC835_11053</name>
</gene>
<dbReference type="PANTHER" id="PTHR35334">
    <property type="entry name" value="SERINE TRANSPORTER"/>
    <property type="match status" value="1"/>
</dbReference>
<keyword evidence="3" id="KW-1003">Cell membrane</keyword>
<comment type="caution">
    <text evidence="9">The sequence shown here is derived from an EMBL/GenBank/DDBJ whole genome shotgun (WGS) entry which is preliminary data.</text>
</comment>
<evidence type="ECO:0000256" key="2">
    <source>
        <dbReference type="ARBA" id="ARBA00022448"/>
    </source>
</evidence>
<feature type="transmembrane region" description="Helical" evidence="8">
    <location>
        <begin position="23"/>
        <end position="43"/>
    </location>
</feature>
<feature type="transmembrane region" description="Helical" evidence="8">
    <location>
        <begin position="100"/>
        <end position="120"/>
    </location>
</feature>
<organism evidence="9 10">
    <name type="scientific">Providencia alcalifaciens</name>
    <dbReference type="NCBI Taxonomy" id="126385"/>
    <lineage>
        <taxon>Bacteria</taxon>
        <taxon>Pseudomonadati</taxon>
        <taxon>Pseudomonadota</taxon>
        <taxon>Gammaproteobacteria</taxon>
        <taxon>Enterobacterales</taxon>
        <taxon>Morganellaceae</taxon>
        <taxon>Providencia</taxon>
    </lineage>
</organism>
<keyword evidence="4" id="KW-0997">Cell inner membrane</keyword>
<keyword evidence="2" id="KW-0813">Transport</keyword>
<dbReference type="OrthoDB" id="1627372at2"/>
<comment type="subcellular location">
    <subcellularLocation>
        <location evidence="1">Cell inner membrane</location>
        <topology evidence="1">Multi-pass membrane protein</topology>
    </subcellularLocation>
</comment>
<evidence type="ECO:0000256" key="6">
    <source>
        <dbReference type="ARBA" id="ARBA00022989"/>
    </source>
</evidence>
<dbReference type="PANTHER" id="PTHR35334:SF2">
    <property type="entry name" value="SERINE TRANSPORTER SDAC"/>
    <property type="match status" value="1"/>
</dbReference>
<keyword evidence="7 8" id="KW-0472">Membrane</keyword>
<feature type="transmembrane region" description="Helical" evidence="8">
    <location>
        <begin position="49"/>
        <end position="67"/>
    </location>
</feature>
<dbReference type="GO" id="GO:0003333">
    <property type="term" value="P:amino acid transmembrane transport"/>
    <property type="evidence" value="ECO:0007669"/>
    <property type="project" value="InterPro"/>
</dbReference>
<dbReference type="EMBL" id="SMAS01000010">
    <property type="protein sequence ID" value="TCT30182.1"/>
    <property type="molecule type" value="Genomic_DNA"/>
</dbReference>
<accession>A0A4R3NG18</accession>
<dbReference type="InterPro" id="IPR018227">
    <property type="entry name" value="Amino_acid_transport_2"/>
</dbReference>
<evidence type="ECO:0000256" key="8">
    <source>
        <dbReference type="SAM" id="Phobius"/>
    </source>
</evidence>
<evidence type="ECO:0000256" key="1">
    <source>
        <dbReference type="ARBA" id="ARBA00004429"/>
    </source>
</evidence>
<feature type="transmembrane region" description="Helical" evidence="8">
    <location>
        <begin position="294"/>
        <end position="318"/>
    </location>
</feature>
<feature type="transmembrane region" description="Helical" evidence="8">
    <location>
        <begin position="164"/>
        <end position="183"/>
    </location>
</feature>